<dbReference type="STRING" id="582515.KR51_00001100"/>
<keyword evidence="2" id="KW-1185">Reference proteome</keyword>
<evidence type="ECO:0000313" key="1">
    <source>
        <dbReference type="EMBL" id="ERN43213.1"/>
    </source>
</evidence>
<proteinExistence type="predicted"/>
<dbReference type="EMBL" id="ASSJ01000001">
    <property type="protein sequence ID" value="ERN43213.1"/>
    <property type="molecule type" value="Genomic_DNA"/>
</dbReference>
<gene>
    <name evidence="1" type="ORF">KR51_00001100</name>
</gene>
<accession>U5DFE5</accession>
<dbReference type="Proteomes" id="UP000016960">
    <property type="component" value="Unassembled WGS sequence"/>
</dbReference>
<dbReference type="InParanoid" id="U5DFE5"/>
<reference evidence="1 2" key="1">
    <citation type="submission" date="2013-05" db="EMBL/GenBank/DDBJ databases">
        <title>Draft genome sequence of Rubidibacter lacunae KORDI 51-2.</title>
        <authorList>
            <person name="Choi D.H."/>
            <person name="Noh J.H."/>
            <person name="Kwon K.-K."/>
            <person name="Lee J.-H."/>
            <person name="Ryu J.-Y."/>
        </authorList>
    </citation>
    <scope>NUCLEOTIDE SEQUENCE [LARGE SCALE GENOMIC DNA]</scope>
    <source>
        <strain evidence="1 2">KORDI 51-2</strain>
    </source>
</reference>
<organism evidence="1 2">
    <name type="scientific">Rubidibacter lacunae KORDI 51-2</name>
    <dbReference type="NCBI Taxonomy" id="582515"/>
    <lineage>
        <taxon>Bacteria</taxon>
        <taxon>Bacillati</taxon>
        <taxon>Cyanobacteriota</taxon>
        <taxon>Cyanophyceae</taxon>
        <taxon>Oscillatoriophycideae</taxon>
        <taxon>Chroococcales</taxon>
        <taxon>Aphanothecaceae</taxon>
        <taxon>Rubidibacter</taxon>
    </lineage>
</organism>
<comment type="caution">
    <text evidence="1">The sequence shown here is derived from an EMBL/GenBank/DDBJ whole genome shotgun (WGS) entry which is preliminary data.</text>
</comment>
<protein>
    <submittedName>
        <fullName evidence="1">Uncharacterized protein</fullName>
    </submittedName>
</protein>
<evidence type="ECO:0000313" key="2">
    <source>
        <dbReference type="Proteomes" id="UP000016960"/>
    </source>
</evidence>
<name>U5DFE5_9CHRO</name>
<dbReference type="AlphaFoldDB" id="U5DFE5"/>
<sequence>MQYGYRRVSLEYFEDCATYRRKKESTKDEQLLHALLEDYFCLEYILEGWTSGAFPSQLAERLLLVS</sequence>